<dbReference type="EMBL" id="KL662147">
    <property type="protein sequence ID" value="KFM27490.1"/>
    <property type="molecule type" value="Genomic_DNA"/>
</dbReference>
<protein>
    <submittedName>
        <fullName evidence="8">Kynurenine/alpha-aminoadipate aminotransferase, mitochondrial</fullName>
    </submittedName>
</protein>
<reference evidence="8 9" key="1">
    <citation type="journal article" date="2014" name="BMC Genomics">
        <title>Oil accumulation mechanisms of the oleaginous microalga Chlorella protothecoides revealed through its genome, transcriptomes, and proteomes.</title>
        <authorList>
            <person name="Gao C."/>
            <person name="Wang Y."/>
            <person name="Shen Y."/>
            <person name="Yan D."/>
            <person name="He X."/>
            <person name="Dai J."/>
            <person name="Wu Q."/>
        </authorList>
    </citation>
    <scope>NUCLEOTIDE SEQUENCE [LARGE SCALE GENOMIC DNA]</scope>
    <source>
        <strain evidence="8 9">0710</strain>
    </source>
</reference>
<dbReference type="Gene3D" id="1.10.940.10">
    <property type="entry name" value="NusB-like"/>
    <property type="match status" value="1"/>
</dbReference>
<dbReference type="eggNOG" id="KOG0634">
    <property type="taxonomic scope" value="Eukaryota"/>
</dbReference>
<evidence type="ECO:0000259" key="7">
    <source>
        <dbReference type="Pfam" id="PF01029"/>
    </source>
</evidence>
<proteinExistence type="predicted"/>
<dbReference type="GO" id="GO:0006355">
    <property type="term" value="P:regulation of DNA-templated transcription"/>
    <property type="evidence" value="ECO:0007669"/>
    <property type="project" value="InterPro"/>
</dbReference>
<dbReference type="GO" id="GO:0003723">
    <property type="term" value="F:RNA binding"/>
    <property type="evidence" value="ECO:0007669"/>
    <property type="project" value="UniProtKB-KW"/>
</dbReference>
<dbReference type="GO" id="GO:0030170">
    <property type="term" value="F:pyridoxal phosphate binding"/>
    <property type="evidence" value="ECO:0007669"/>
    <property type="project" value="InterPro"/>
</dbReference>
<dbReference type="InterPro" id="IPR050859">
    <property type="entry name" value="Class-I_PLP-dep_aminotransf"/>
</dbReference>
<dbReference type="Gene3D" id="3.90.1150.10">
    <property type="entry name" value="Aspartate Aminotransferase, domain 1"/>
    <property type="match status" value="1"/>
</dbReference>
<keyword evidence="5" id="KW-0663">Pyridoxal phosphate</keyword>
<dbReference type="InterPro" id="IPR004839">
    <property type="entry name" value="Aminotransferase_I/II_large"/>
</dbReference>
<evidence type="ECO:0000256" key="4">
    <source>
        <dbReference type="ARBA" id="ARBA00022884"/>
    </source>
</evidence>
<dbReference type="GeneID" id="23617462"/>
<evidence type="ECO:0000256" key="3">
    <source>
        <dbReference type="ARBA" id="ARBA00022679"/>
    </source>
</evidence>
<accession>A0A087SP36</accession>
<dbReference type="GO" id="GO:0008483">
    <property type="term" value="F:transaminase activity"/>
    <property type="evidence" value="ECO:0007669"/>
    <property type="project" value="UniProtKB-KW"/>
</dbReference>
<dbReference type="InterPro" id="IPR006027">
    <property type="entry name" value="NusB_RsmB_TIM44"/>
</dbReference>
<keyword evidence="2 8" id="KW-0032">Aminotransferase</keyword>
<dbReference type="OrthoDB" id="691673at2759"/>
<gene>
    <name evidence="8" type="ORF">F751_6071</name>
</gene>
<evidence type="ECO:0000256" key="2">
    <source>
        <dbReference type="ARBA" id="ARBA00022576"/>
    </source>
</evidence>
<feature type="domain" description="Aminotransferase class I/classII large" evidence="6">
    <location>
        <begin position="134"/>
        <end position="238"/>
    </location>
</feature>
<dbReference type="KEGG" id="apro:F751_6071"/>
<keyword evidence="4" id="KW-0694">RNA-binding</keyword>
<name>A0A087SP36_AUXPR</name>
<dbReference type="STRING" id="3075.A0A087SP36"/>
<keyword evidence="9" id="KW-1185">Reference proteome</keyword>
<evidence type="ECO:0000256" key="1">
    <source>
        <dbReference type="ARBA" id="ARBA00001933"/>
    </source>
</evidence>
<dbReference type="SUPFAM" id="SSF48013">
    <property type="entry name" value="NusB-like"/>
    <property type="match status" value="1"/>
</dbReference>
<evidence type="ECO:0000259" key="6">
    <source>
        <dbReference type="Pfam" id="PF00155"/>
    </source>
</evidence>
<dbReference type="RefSeq" id="XP_011400467.1">
    <property type="nucleotide sequence ID" value="XM_011402165.1"/>
</dbReference>
<dbReference type="PANTHER" id="PTHR42790">
    <property type="entry name" value="AMINOTRANSFERASE"/>
    <property type="match status" value="1"/>
</dbReference>
<feature type="domain" description="NusB/RsmB/TIM44" evidence="7">
    <location>
        <begin position="28"/>
        <end position="115"/>
    </location>
</feature>
<dbReference type="InterPro" id="IPR015422">
    <property type="entry name" value="PyrdxlP-dep_Trfase_small"/>
</dbReference>
<dbReference type="SUPFAM" id="SSF53383">
    <property type="entry name" value="PLP-dependent transferases"/>
    <property type="match status" value="1"/>
</dbReference>
<dbReference type="Pfam" id="PF00155">
    <property type="entry name" value="Aminotran_1_2"/>
    <property type="match status" value="1"/>
</dbReference>
<keyword evidence="3 8" id="KW-0808">Transferase</keyword>
<evidence type="ECO:0000313" key="8">
    <source>
        <dbReference type="EMBL" id="KFM27490.1"/>
    </source>
</evidence>
<sequence length="251" mass="27203">MALTRLLYLEQSIEKGLNMPAAMDTDLLPRASDEQKQAQRGATALVAGVMRQRRLLDRTLDAWLDPGVDPQLRCLLRLAVHEAERGALPDHALTHTYVELTKGILHVGAGRLVNASTTRLPRSALSPPPLSASSQTHIRAIQRHYAAKAAAVHAAAQRHLAGLADWEQPRAGMFLWITLRGIPDSARIWEAMREAKVVAVPGGALNVRAGTPGFASPAMRISFSYNTPEQVEEGLRRLAAVIRSEMGGAPA</sequence>
<dbReference type="Pfam" id="PF01029">
    <property type="entry name" value="NusB"/>
    <property type="match status" value="1"/>
</dbReference>
<dbReference type="AlphaFoldDB" id="A0A087SP36"/>
<evidence type="ECO:0000256" key="5">
    <source>
        <dbReference type="ARBA" id="ARBA00022898"/>
    </source>
</evidence>
<evidence type="ECO:0000313" key="9">
    <source>
        <dbReference type="Proteomes" id="UP000028924"/>
    </source>
</evidence>
<comment type="cofactor">
    <cofactor evidence="1">
        <name>pyridoxal 5'-phosphate</name>
        <dbReference type="ChEBI" id="CHEBI:597326"/>
    </cofactor>
</comment>
<organism evidence="8 9">
    <name type="scientific">Auxenochlorella protothecoides</name>
    <name type="common">Green microalga</name>
    <name type="synonym">Chlorella protothecoides</name>
    <dbReference type="NCBI Taxonomy" id="3075"/>
    <lineage>
        <taxon>Eukaryota</taxon>
        <taxon>Viridiplantae</taxon>
        <taxon>Chlorophyta</taxon>
        <taxon>core chlorophytes</taxon>
        <taxon>Trebouxiophyceae</taxon>
        <taxon>Chlorellales</taxon>
        <taxon>Chlorellaceae</taxon>
        <taxon>Auxenochlorella</taxon>
    </lineage>
</organism>
<dbReference type="PANTHER" id="PTHR42790:SF19">
    <property type="entry name" value="KYNURENINE_ALPHA-AMINOADIPATE AMINOTRANSFERASE, MITOCHONDRIAL"/>
    <property type="match status" value="1"/>
</dbReference>
<dbReference type="InterPro" id="IPR015424">
    <property type="entry name" value="PyrdxlP-dep_Trfase"/>
</dbReference>
<dbReference type="InterPro" id="IPR035926">
    <property type="entry name" value="NusB-like_sf"/>
</dbReference>
<dbReference type="Proteomes" id="UP000028924">
    <property type="component" value="Unassembled WGS sequence"/>
</dbReference>
<dbReference type="GO" id="GO:1901605">
    <property type="term" value="P:alpha-amino acid metabolic process"/>
    <property type="evidence" value="ECO:0007669"/>
    <property type="project" value="TreeGrafter"/>
</dbReference>